<protein>
    <submittedName>
        <fullName evidence="1">Uncharacterized protein</fullName>
    </submittedName>
</protein>
<comment type="caution">
    <text evidence="1">The sequence shown here is derived from an EMBL/GenBank/DDBJ whole genome shotgun (WGS) entry which is preliminary data.</text>
</comment>
<dbReference type="Proteomes" id="UP001480082">
    <property type="component" value="Unassembled WGS sequence"/>
</dbReference>
<keyword evidence="2" id="KW-1185">Reference proteome</keyword>
<name>A0ACC6T2N2_9HYPH</name>
<dbReference type="EMBL" id="JAMYRI010000011">
    <property type="protein sequence ID" value="MER9286121.1"/>
    <property type="molecule type" value="Genomic_DNA"/>
</dbReference>
<accession>A0ACC6T2N2</accession>
<gene>
    <name evidence="1" type="ORF">NKI81_19505</name>
</gene>
<evidence type="ECO:0000313" key="1">
    <source>
        <dbReference type="EMBL" id="MER9286121.1"/>
    </source>
</evidence>
<organism evidence="1 2">
    <name type="scientific">Mesorhizobium australicum</name>
    <dbReference type="NCBI Taxonomy" id="536018"/>
    <lineage>
        <taxon>Bacteria</taxon>
        <taxon>Pseudomonadati</taxon>
        <taxon>Pseudomonadota</taxon>
        <taxon>Alphaproteobacteria</taxon>
        <taxon>Hyphomicrobiales</taxon>
        <taxon>Phyllobacteriaceae</taxon>
        <taxon>Mesorhizobium</taxon>
    </lineage>
</organism>
<proteinExistence type="predicted"/>
<sequence>MKSALVLTIAALAALGFGMPAQAAGFTNIVISATKDGGMPQSNFPVETPVIYVSADLVDIAPTSKITFSWVSVDSHGAAPENYTIDKVDLDVGANNQADSQLSKPTAGWPEGTYRVDLAIDGSVAESVPFSIP</sequence>
<reference evidence="1 2" key="1">
    <citation type="journal article" date="2024" name="Proc. Natl. Acad. Sci. U.S.A.">
        <title>The evolutionary genomics of adaptation to stress in wild rhizobium bacteria.</title>
        <authorList>
            <person name="Kehlet-Delgado H."/>
            <person name="Montoya A.P."/>
            <person name="Jensen K.T."/>
            <person name="Wendlandt C.E."/>
            <person name="Dexheimer C."/>
            <person name="Roberts M."/>
            <person name="Torres Martinez L."/>
            <person name="Friesen M.L."/>
            <person name="Griffitts J.S."/>
            <person name="Porter S.S."/>
        </authorList>
    </citation>
    <scope>NUCLEOTIDE SEQUENCE [LARGE SCALE GENOMIC DNA]</scope>
    <source>
        <strain evidence="1 2">M0468</strain>
    </source>
</reference>
<evidence type="ECO:0000313" key="2">
    <source>
        <dbReference type="Proteomes" id="UP001480082"/>
    </source>
</evidence>